<dbReference type="Pfam" id="PF07714">
    <property type="entry name" value="PK_Tyr_Ser-Thr"/>
    <property type="match status" value="1"/>
</dbReference>
<evidence type="ECO:0000313" key="2">
    <source>
        <dbReference type="EMBL" id="CAI2181294.1"/>
    </source>
</evidence>
<protein>
    <submittedName>
        <fullName evidence="2">7295_t:CDS:1</fullName>
    </submittedName>
</protein>
<feature type="domain" description="Protein kinase" evidence="1">
    <location>
        <begin position="1"/>
        <end position="165"/>
    </location>
</feature>
<dbReference type="Gene3D" id="1.10.510.10">
    <property type="entry name" value="Transferase(Phosphotransferase) domain 1"/>
    <property type="match status" value="1"/>
</dbReference>
<gene>
    <name evidence="2" type="ORF">FWILDA_LOCUS10013</name>
</gene>
<proteinExistence type="predicted"/>
<dbReference type="AlphaFoldDB" id="A0A9W4STT0"/>
<dbReference type="PANTHER" id="PTHR45756:SF1">
    <property type="entry name" value="PROTEIN KINASE DOMAIN CONTAINING PROTEIN"/>
    <property type="match status" value="1"/>
</dbReference>
<name>A0A9W4STT0_9GLOM</name>
<dbReference type="InterPro" id="IPR053215">
    <property type="entry name" value="TKL_Ser/Thr_kinase"/>
</dbReference>
<accession>A0A9W4STT0</accession>
<dbReference type="InterPro" id="IPR011009">
    <property type="entry name" value="Kinase-like_dom_sf"/>
</dbReference>
<dbReference type="GO" id="GO:0004672">
    <property type="term" value="F:protein kinase activity"/>
    <property type="evidence" value="ECO:0007669"/>
    <property type="project" value="InterPro"/>
</dbReference>
<dbReference type="PROSITE" id="PS50011">
    <property type="entry name" value="PROTEIN_KINASE_DOM"/>
    <property type="match status" value="1"/>
</dbReference>
<dbReference type="OrthoDB" id="2331504at2759"/>
<dbReference type="PANTHER" id="PTHR45756">
    <property type="entry name" value="PALMITOYLTRANSFERASE"/>
    <property type="match status" value="1"/>
</dbReference>
<reference evidence="2" key="1">
    <citation type="submission" date="2022-08" db="EMBL/GenBank/DDBJ databases">
        <authorList>
            <person name="Kallberg Y."/>
            <person name="Tangrot J."/>
            <person name="Rosling A."/>
        </authorList>
    </citation>
    <scope>NUCLEOTIDE SEQUENCE</scope>
    <source>
        <strain evidence="2">Wild A</strain>
    </source>
</reference>
<comment type="caution">
    <text evidence="2">The sequence shown here is derived from an EMBL/GenBank/DDBJ whole genome shotgun (WGS) entry which is preliminary data.</text>
</comment>
<dbReference type="EMBL" id="CAMKVN010002480">
    <property type="protein sequence ID" value="CAI2181294.1"/>
    <property type="molecule type" value="Genomic_DNA"/>
</dbReference>
<dbReference type="SUPFAM" id="SSF56112">
    <property type="entry name" value="Protein kinase-like (PK-like)"/>
    <property type="match status" value="1"/>
</dbReference>
<dbReference type="Proteomes" id="UP001153678">
    <property type="component" value="Unassembled WGS sequence"/>
</dbReference>
<evidence type="ECO:0000313" key="3">
    <source>
        <dbReference type="Proteomes" id="UP001153678"/>
    </source>
</evidence>
<organism evidence="2 3">
    <name type="scientific">Funneliformis geosporum</name>
    <dbReference type="NCBI Taxonomy" id="1117311"/>
    <lineage>
        <taxon>Eukaryota</taxon>
        <taxon>Fungi</taxon>
        <taxon>Fungi incertae sedis</taxon>
        <taxon>Mucoromycota</taxon>
        <taxon>Glomeromycotina</taxon>
        <taxon>Glomeromycetes</taxon>
        <taxon>Glomerales</taxon>
        <taxon>Glomeraceae</taxon>
        <taxon>Funneliformis</taxon>
    </lineage>
</organism>
<sequence length="258" mass="29953">MNWYGKLNILSNITRGLEWMHESGFIHYNLHVGNILRTGTGKTIITDVGIKKPTIQFTSLLRDKEEIYGVLPYLAPEVLHSKRFSKASDIYAFGIMMNEIISGFPPFNNVAHDSELAAEICRGTRPEIPEHTPSLLTELIKRCWEKKPIDRPSAKELNELLTQWWNDLQNDKLSEINVQCCDEISRNSSTFTPTPLLYFSHPEAVYHSRLLEFDEVPRSINTNRRSKLLNSFTYSESRRPFNYLLNWLHSLKKLKKQS</sequence>
<dbReference type="GO" id="GO:0005524">
    <property type="term" value="F:ATP binding"/>
    <property type="evidence" value="ECO:0007669"/>
    <property type="project" value="InterPro"/>
</dbReference>
<dbReference type="InterPro" id="IPR001245">
    <property type="entry name" value="Ser-Thr/Tyr_kinase_cat_dom"/>
</dbReference>
<evidence type="ECO:0000259" key="1">
    <source>
        <dbReference type="PROSITE" id="PS50011"/>
    </source>
</evidence>
<keyword evidence="3" id="KW-1185">Reference proteome</keyword>
<dbReference type="InterPro" id="IPR000719">
    <property type="entry name" value="Prot_kinase_dom"/>
</dbReference>